<dbReference type="EMBL" id="MLFU01000010">
    <property type="protein sequence ID" value="KAK1504123.1"/>
    <property type="molecule type" value="Genomic_DNA"/>
</dbReference>
<dbReference type="InterPro" id="IPR058525">
    <property type="entry name" value="DUF8212"/>
</dbReference>
<evidence type="ECO:0000313" key="4">
    <source>
        <dbReference type="Proteomes" id="UP001227543"/>
    </source>
</evidence>
<gene>
    <name evidence="3" type="ORF">CTAM01_04353</name>
</gene>
<name>A0ABQ9RHV6_9PEZI</name>
<organism evidence="3 4">
    <name type="scientific">Colletotrichum tamarilloi</name>
    <dbReference type="NCBI Taxonomy" id="1209934"/>
    <lineage>
        <taxon>Eukaryota</taxon>
        <taxon>Fungi</taxon>
        <taxon>Dikarya</taxon>
        <taxon>Ascomycota</taxon>
        <taxon>Pezizomycotina</taxon>
        <taxon>Sordariomycetes</taxon>
        <taxon>Hypocreomycetidae</taxon>
        <taxon>Glomerellales</taxon>
        <taxon>Glomerellaceae</taxon>
        <taxon>Colletotrichum</taxon>
        <taxon>Colletotrichum acutatum species complex</taxon>
    </lineage>
</organism>
<dbReference type="GeneID" id="85404621"/>
<dbReference type="Pfam" id="PF26640">
    <property type="entry name" value="DUF8212"/>
    <property type="match status" value="1"/>
</dbReference>
<dbReference type="Proteomes" id="UP001227543">
    <property type="component" value="Unassembled WGS sequence"/>
</dbReference>
<sequence>MHQCRPTDAAPSTLTVQFRNRVHIWLVNTDNLVLEEVSEPSSIKYAILSHTWADDEVTFQDFHNIERSGARHKSGFSKIQKTCELARQRGLHYAWVDTCCIDKSSSAELSEAINSMFSWYKESAVCFVFLSDLPASEREVEKVETTSVFPHTQKTFAACRWFTRGWTLQELIAPSEVEFFDSQWEQFSRKADCLDKLEEITGIRRSVLESSSNLRQTPTAVKMSWAASRKTKRVEDRAYSLLGIFDINMPMIYGEGSEAFRRLQEEISRETNDLSLFAWKGHPQGSVGSQMSRGIFARSPSEFSSCSTMQRSGTRQDSHSEFTLTNKGVRFETKLYKHTHGAFVMYLGFRMHDTPVCIILTRTLEGFVRSEPWSLTYKPSWNLSRAPNFFAIHVQKDVSFQEDATASRQRHRSFHVNIDLQTPLKLSKLESHPENQWDEFHSPFISGIPDKSYAVRLNFLIRDTKRNFKEDFALTLALGWASSRQQPFAVLYGPDRLVGSDKQLTIRNVLPDNFPDLVKDDLDWGSSQEEAFEKALLSICTNPQFQATEVDFVTRKITYEQRGDRMVTYYHATFRVELETYQDHDGIITYRASLSGKI</sequence>
<feature type="domain" description="DUF8212" evidence="2">
    <location>
        <begin position="259"/>
        <end position="294"/>
    </location>
</feature>
<dbReference type="Pfam" id="PF06985">
    <property type="entry name" value="HET"/>
    <property type="match status" value="1"/>
</dbReference>
<evidence type="ECO:0000259" key="2">
    <source>
        <dbReference type="Pfam" id="PF26640"/>
    </source>
</evidence>
<proteinExistence type="predicted"/>
<evidence type="ECO:0000313" key="3">
    <source>
        <dbReference type="EMBL" id="KAK1504123.1"/>
    </source>
</evidence>
<dbReference type="PANTHER" id="PTHR10622">
    <property type="entry name" value="HET DOMAIN-CONTAINING PROTEIN"/>
    <property type="match status" value="1"/>
</dbReference>
<reference evidence="3 4" key="1">
    <citation type="submission" date="2016-10" db="EMBL/GenBank/DDBJ databases">
        <title>The genome sequence of Colletotrichum fioriniae PJ7.</title>
        <authorList>
            <person name="Baroncelli R."/>
        </authorList>
    </citation>
    <scope>NUCLEOTIDE SEQUENCE [LARGE SCALE GENOMIC DNA]</scope>
    <source>
        <strain evidence="3 4">Tom-12</strain>
    </source>
</reference>
<protein>
    <recommendedName>
        <fullName evidence="5">HET domain-containing protein</fullName>
    </recommendedName>
</protein>
<feature type="domain" description="Heterokaryon incompatibility" evidence="1">
    <location>
        <begin position="45"/>
        <end position="170"/>
    </location>
</feature>
<evidence type="ECO:0008006" key="5">
    <source>
        <dbReference type="Google" id="ProtNLM"/>
    </source>
</evidence>
<dbReference type="PANTHER" id="PTHR10622:SF12">
    <property type="entry name" value="HET DOMAIN-CONTAINING PROTEIN"/>
    <property type="match status" value="1"/>
</dbReference>
<evidence type="ECO:0000259" key="1">
    <source>
        <dbReference type="Pfam" id="PF06985"/>
    </source>
</evidence>
<accession>A0ABQ9RHV6</accession>
<dbReference type="RefSeq" id="XP_060385028.1">
    <property type="nucleotide sequence ID" value="XM_060520383.1"/>
</dbReference>
<comment type="caution">
    <text evidence="3">The sequence shown here is derived from an EMBL/GenBank/DDBJ whole genome shotgun (WGS) entry which is preliminary data.</text>
</comment>
<keyword evidence="4" id="KW-1185">Reference proteome</keyword>
<dbReference type="InterPro" id="IPR010730">
    <property type="entry name" value="HET"/>
</dbReference>